<protein>
    <submittedName>
        <fullName evidence="2">VOC family protein</fullName>
    </submittedName>
</protein>
<dbReference type="PROSITE" id="PS51819">
    <property type="entry name" value="VOC"/>
    <property type="match status" value="1"/>
</dbReference>
<dbReference type="Gene3D" id="3.10.180.10">
    <property type="entry name" value="2,3-Dihydroxybiphenyl 1,2-Dioxygenase, domain 1"/>
    <property type="match status" value="1"/>
</dbReference>
<accession>A0ABR9N4P3</accession>
<dbReference type="Proteomes" id="UP000625527">
    <property type="component" value="Unassembled WGS sequence"/>
</dbReference>
<gene>
    <name evidence="2" type="ORF">IHE71_21360</name>
</gene>
<dbReference type="RefSeq" id="WP_192864786.1">
    <property type="nucleotide sequence ID" value="NZ_JADAQT010000108.1"/>
</dbReference>
<dbReference type="InterPro" id="IPR037523">
    <property type="entry name" value="VOC_core"/>
</dbReference>
<dbReference type="EMBL" id="JADAQT010000108">
    <property type="protein sequence ID" value="MBE1878246.1"/>
    <property type="molecule type" value="Genomic_DNA"/>
</dbReference>
<evidence type="ECO:0000259" key="1">
    <source>
        <dbReference type="PROSITE" id="PS51819"/>
    </source>
</evidence>
<organism evidence="2 3">
    <name type="scientific">Myceligenerans pegani</name>
    <dbReference type="NCBI Taxonomy" id="2776917"/>
    <lineage>
        <taxon>Bacteria</taxon>
        <taxon>Bacillati</taxon>
        <taxon>Actinomycetota</taxon>
        <taxon>Actinomycetes</taxon>
        <taxon>Micrococcales</taxon>
        <taxon>Promicromonosporaceae</taxon>
        <taxon>Myceligenerans</taxon>
    </lineage>
</organism>
<dbReference type="InterPro" id="IPR029068">
    <property type="entry name" value="Glyas_Bleomycin-R_OHBP_Dase"/>
</dbReference>
<evidence type="ECO:0000313" key="2">
    <source>
        <dbReference type="EMBL" id="MBE1878246.1"/>
    </source>
</evidence>
<dbReference type="SUPFAM" id="SSF54593">
    <property type="entry name" value="Glyoxalase/Bleomycin resistance protein/Dihydroxybiphenyl dioxygenase"/>
    <property type="match status" value="1"/>
</dbReference>
<comment type="caution">
    <text evidence="2">The sequence shown here is derived from an EMBL/GenBank/DDBJ whole genome shotgun (WGS) entry which is preliminary data.</text>
</comment>
<dbReference type="InterPro" id="IPR004360">
    <property type="entry name" value="Glyas_Fos-R_dOase_dom"/>
</dbReference>
<reference evidence="2 3" key="1">
    <citation type="submission" date="2020-10" db="EMBL/GenBank/DDBJ databases">
        <title>Myceligenerans pegani sp. nov., an endophytic actinomycete isolated from Peganum harmala L. in Xinjiang, China.</title>
        <authorList>
            <person name="Xin L."/>
        </authorList>
    </citation>
    <scope>NUCLEOTIDE SEQUENCE [LARGE SCALE GENOMIC DNA]</scope>
    <source>
        <strain evidence="2 3">TRM65318</strain>
    </source>
</reference>
<feature type="domain" description="VOC" evidence="1">
    <location>
        <begin position="4"/>
        <end position="127"/>
    </location>
</feature>
<evidence type="ECO:0000313" key="3">
    <source>
        <dbReference type="Proteomes" id="UP000625527"/>
    </source>
</evidence>
<dbReference type="Pfam" id="PF00903">
    <property type="entry name" value="Glyoxalase"/>
    <property type="match status" value="1"/>
</dbReference>
<keyword evidence="3" id="KW-1185">Reference proteome</keyword>
<sequence>MLTTLRGFSSFSVRDTAEAATFYRDVLGLVVRETPMGLEIDATGGSPVFVYAKGDAHEPASFTVLNLIVPDIDMAVDQLAESGTSMLRYPEFGQDERGVARSTDPSQGPTIAWIADPSGNVVGLIEA</sequence>
<name>A0ABR9N4P3_9MICO</name>
<proteinExistence type="predicted"/>